<name>A0AA35ZYC6_LACSI</name>
<organism evidence="2 3">
    <name type="scientific">Lactuca saligna</name>
    <name type="common">Willowleaf lettuce</name>
    <dbReference type="NCBI Taxonomy" id="75948"/>
    <lineage>
        <taxon>Eukaryota</taxon>
        <taxon>Viridiplantae</taxon>
        <taxon>Streptophyta</taxon>
        <taxon>Embryophyta</taxon>
        <taxon>Tracheophyta</taxon>
        <taxon>Spermatophyta</taxon>
        <taxon>Magnoliopsida</taxon>
        <taxon>eudicotyledons</taxon>
        <taxon>Gunneridae</taxon>
        <taxon>Pentapetalae</taxon>
        <taxon>asterids</taxon>
        <taxon>campanulids</taxon>
        <taxon>Asterales</taxon>
        <taxon>Asteraceae</taxon>
        <taxon>Cichorioideae</taxon>
        <taxon>Cichorieae</taxon>
        <taxon>Lactucinae</taxon>
        <taxon>Lactuca</taxon>
    </lineage>
</organism>
<reference evidence="2" key="1">
    <citation type="submission" date="2023-04" db="EMBL/GenBank/DDBJ databases">
        <authorList>
            <person name="Vijverberg K."/>
            <person name="Xiong W."/>
            <person name="Schranz E."/>
        </authorList>
    </citation>
    <scope>NUCLEOTIDE SEQUENCE</scope>
</reference>
<proteinExistence type="predicted"/>
<evidence type="ECO:0000313" key="3">
    <source>
        <dbReference type="Proteomes" id="UP001177003"/>
    </source>
</evidence>
<protein>
    <submittedName>
        <fullName evidence="2">Uncharacterized protein</fullName>
    </submittedName>
</protein>
<feature type="compositionally biased region" description="Basic and acidic residues" evidence="1">
    <location>
        <begin position="32"/>
        <end position="41"/>
    </location>
</feature>
<accession>A0AA35ZYC6</accession>
<dbReference type="Proteomes" id="UP001177003">
    <property type="component" value="Chromosome 8"/>
</dbReference>
<feature type="compositionally biased region" description="Basic residues" evidence="1">
    <location>
        <begin position="59"/>
        <end position="71"/>
    </location>
</feature>
<keyword evidence="3" id="KW-1185">Reference proteome</keyword>
<evidence type="ECO:0000313" key="2">
    <source>
        <dbReference type="EMBL" id="CAI9299887.1"/>
    </source>
</evidence>
<dbReference type="AlphaFoldDB" id="A0AA35ZYC6"/>
<feature type="compositionally biased region" description="Basic and acidic residues" evidence="1">
    <location>
        <begin position="83"/>
        <end position="97"/>
    </location>
</feature>
<sequence>MYQCVSGASKIIGEYKKCAVQGPKVITPEMQHTLDEADKTPKKQKTKGDSSNPAPSSPKPKHVKKSARKVRIPSSTSSESEYDVAHQRESKDDVNRNDQEVNFSITTPPISPTSTFVPITIAPCLPPISTQPPTSIQLQNPIFTQTMTTTTTTTGEPFFDVNASDVGAKTSGFETFSTAPPTSQPHNESDIPLSVDGLDFDTIQYSPFSVQGKSDDDAPVTQKDIWALIEKLESRIASSTASSSHVYSEAEVKSMLDTLVKEHAANLDKANKAVENSTRSCLQATEKIDKLIFETKRFMIEINTVAESNTSKVNDAIDNLNASLRKERFQEDLAIENKIIYELALRTTQLKSQSIKLKHVNKEMEELKYERVILKSCVGDVNSLLSNLLQARDPILNINICRHLADKLRPALALLNCIEGVSKAPIPLKQGGKYQAAKTGKAYPLKSGLKGNVASGSKGKKPMGDDDEDEELQ</sequence>
<evidence type="ECO:0000256" key="1">
    <source>
        <dbReference type="SAM" id="MobiDB-lite"/>
    </source>
</evidence>
<dbReference type="EMBL" id="OX465084">
    <property type="protein sequence ID" value="CAI9299887.1"/>
    <property type="molecule type" value="Genomic_DNA"/>
</dbReference>
<gene>
    <name evidence="2" type="ORF">LSALG_LOCUS38571</name>
</gene>
<feature type="region of interest" description="Disordered" evidence="1">
    <location>
        <begin position="445"/>
        <end position="473"/>
    </location>
</feature>
<feature type="region of interest" description="Disordered" evidence="1">
    <location>
        <begin position="28"/>
        <end position="97"/>
    </location>
</feature>